<dbReference type="EMBL" id="CM029041">
    <property type="protein sequence ID" value="KAG2624631.1"/>
    <property type="molecule type" value="Genomic_DNA"/>
</dbReference>
<evidence type="ECO:0000313" key="2">
    <source>
        <dbReference type="EMBL" id="KAG2624631.1"/>
    </source>
</evidence>
<evidence type="ECO:0000256" key="1">
    <source>
        <dbReference type="SAM" id="MobiDB-lite"/>
    </source>
</evidence>
<gene>
    <name evidence="2" type="ORF">PVAP13_3KG379527</name>
</gene>
<name>A0A8T0UKM5_PANVG</name>
<comment type="caution">
    <text evidence="2">The sequence shown here is derived from an EMBL/GenBank/DDBJ whole genome shotgun (WGS) entry which is preliminary data.</text>
</comment>
<dbReference type="AlphaFoldDB" id="A0A8T0UKM5"/>
<feature type="compositionally biased region" description="Basic and acidic residues" evidence="1">
    <location>
        <begin position="1"/>
        <end position="10"/>
    </location>
</feature>
<dbReference type="Proteomes" id="UP000823388">
    <property type="component" value="Chromosome 3K"/>
</dbReference>
<keyword evidence="3" id="KW-1185">Reference proteome</keyword>
<accession>A0A8T0UKM5</accession>
<protein>
    <submittedName>
        <fullName evidence="2">Uncharacterized protein</fullName>
    </submittedName>
</protein>
<reference evidence="2" key="1">
    <citation type="submission" date="2020-05" db="EMBL/GenBank/DDBJ databases">
        <title>WGS assembly of Panicum virgatum.</title>
        <authorList>
            <person name="Lovell J.T."/>
            <person name="Jenkins J."/>
            <person name="Shu S."/>
            <person name="Juenger T.E."/>
            <person name="Schmutz J."/>
        </authorList>
    </citation>
    <scope>NUCLEOTIDE SEQUENCE</scope>
    <source>
        <strain evidence="2">AP13</strain>
    </source>
</reference>
<proteinExistence type="predicted"/>
<organism evidence="2 3">
    <name type="scientific">Panicum virgatum</name>
    <name type="common">Blackwell switchgrass</name>
    <dbReference type="NCBI Taxonomy" id="38727"/>
    <lineage>
        <taxon>Eukaryota</taxon>
        <taxon>Viridiplantae</taxon>
        <taxon>Streptophyta</taxon>
        <taxon>Embryophyta</taxon>
        <taxon>Tracheophyta</taxon>
        <taxon>Spermatophyta</taxon>
        <taxon>Magnoliopsida</taxon>
        <taxon>Liliopsida</taxon>
        <taxon>Poales</taxon>
        <taxon>Poaceae</taxon>
        <taxon>PACMAD clade</taxon>
        <taxon>Panicoideae</taxon>
        <taxon>Panicodae</taxon>
        <taxon>Paniceae</taxon>
        <taxon>Panicinae</taxon>
        <taxon>Panicum</taxon>
        <taxon>Panicum sect. Hiantes</taxon>
    </lineage>
</organism>
<evidence type="ECO:0000313" key="3">
    <source>
        <dbReference type="Proteomes" id="UP000823388"/>
    </source>
</evidence>
<sequence>MRARDHDLRRRACQRGLSSRVDGTAAAVRAHPPRAHRVPSHPPFPGLVYKVICSHHAQAHQQARKLSGQGGRHVASQSCGHCRARMFDGSGSRPIHHLQPQGVKSDGLRCPPSRTTARCLWKCFSSQPLLAC</sequence>
<feature type="region of interest" description="Disordered" evidence="1">
    <location>
        <begin position="1"/>
        <end position="41"/>
    </location>
</feature>